<evidence type="ECO:0000313" key="3">
    <source>
        <dbReference type="Proteomes" id="UP001525021"/>
    </source>
</evidence>
<dbReference type="Pfam" id="PF11300">
    <property type="entry name" value="DUF3102"/>
    <property type="match status" value="1"/>
</dbReference>
<keyword evidence="3" id="KW-1185">Reference proteome</keyword>
<feature type="coiled-coil region" evidence="1">
    <location>
        <begin position="112"/>
        <end position="195"/>
    </location>
</feature>
<dbReference type="Proteomes" id="UP001525021">
    <property type="component" value="Unassembled WGS sequence"/>
</dbReference>
<dbReference type="EMBL" id="JANTOO010000014">
    <property type="protein sequence ID" value="MCS1397520.1"/>
    <property type="molecule type" value="Genomic_DNA"/>
</dbReference>
<dbReference type="RefSeq" id="WP_012295309.1">
    <property type="nucleotide sequence ID" value="NZ_JANTOO010000014.1"/>
</dbReference>
<gene>
    <name evidence="2" type="ORF">NXZ79_15925</name>
</gene>
<evidence type="ECO:0000313" key="2">
    <source>
        <dbReference type="EMBL" id="MCS1397520.1"/>
    </source>
</evidence>
<reference evidence="2 3" key="1">
    <citation type="submission" date="2022-08" db="EMBL/GenBank/DDBJ databases">
        <title>Lysinibacillus sequencing.</title>
        <authorList>
            <person name="Dunlap C."/>
        </authorList>
    </citation>
    <scope>NUCLEOTIDE SEQUENCE [LARGE SCALE GENOMIC DNA]</scope>
    <source>
        <strain evidence="2 3">PB211</strain>
    </source>
</reference>
<organism evidence="2 3">
    <name type="scientific">Lysinibacillus pinottii</name>
    <dbReference type="NCBI Taxonomy" id="2973932"/>
    <lineage>
        <taxon>Bacteria</taxon>
        <taxon>Bacillati</taxon>
        <taxon>Bacillota</taxon>
        <taxon>Bacilli</taxon>
        <taxon>Bacillales</taxon>
        <taxon>Bacillaceae</taxon>
        <taxon>Lysinibacillus</taxon>
    </lineage>
</organism>
<keyword evidence="1" id="KW-0175">Coiled coil</keyword>
<dbReference type="InterPro" id="IPR021451">
    <property type="entry name" value="DUF3102"/>
</dbReference>
<comment type="caution">
    <text evidence="2">The sequence shown here is derived from an EMBL/GenBank/DDBJ whole genome shotgun (WGS) entry which is preliminary data.</text>
</comment>
<evidence type="ECO:0000256" key="1">
    <source>
        <dbReference type="SAM" id="Coils"/>
    </source>
</evidence>
<name>A0ABT2DRH7_9BACI</name>
<proteinExistence type="predicted"/>
<sequence length="285" mass="32586">MTQLITERSTDVIAAEINAIKFQTQTMMLQASAEIGKRLIEAKEQLPHGEWGNWLKENVEYSQSTANNLMQIHMEYSSNSQAFGNLSYSKAVALLGIDSEDREAFLQENDVDEMSTRELQKIIKEKQKLEKEMAKREVDATKAKSLLEKDIQDLKKQLENAREQSVENDVSEKEINRLTQELAVAESRAKKLEEHLKTRPIEAATVEVIPESVQKELDQLRSKMNESMDPAEIKFKMRFESLVNEFDLTLRSLDGIGDSETKTKYTNAVHKLMDKMRATLEGEVS</sequence>
<protein>
    <submittedName>
        <fullName evidence="2">DUF3102 domain-containing protein</fullName>
    </submittedName>
</protein>
<accession>A0ABT2DRH7</accession>